<dbReference type="Proteomes" id="UP000297951">
    <property type="component" value="Unassembled WGS sequence"/>
</dbReference>
<dbReference type="AlphaFoldDB" id="A0A4Y9F689"/>
<organism evidence="2 3">
    <name type="scientific">Rothia nasimurium</name>
    <dbReference type="NCBI Taxonomy" id="85336"/>
    <lineage>
        <taxon>Bacteria</taxon>
        <taxon>Bacillati</taxon>
        <taxon>Actinomycetota</taxon>
        <taxon>Actinomycetes</taxon>
        <taxon>Micrococcales</taxon>
        <taxon>Micrococcaceae</taxon>
        <taxon>Rothia</taxon>
    </lineage>
</organism>
<dbReference type="OrthoDB" id="4878959at2"/>
<feature type="transmembrane region" description="Helical" evidence="1">
    <location>
        <begin position="203"/>
        <end position="221"/>
    </location>
</feature>
<evidence type="ECO:0000256" key="1">
    <source>
        <dbReference type="SAM" id="Phobius"/>
    </source>
</evidence>
<name>A0A4Y9F689_9MICC</name>
<feature type="transmembrane region" description="Helical" evidence="1">
    <location>
        <begin position="30"/>
        <end position="49"/>
    </location>
</feature>
<dbReference type="RefSeq" id="WP_135011222.1">
    <property type="nucleotide sequence ID" value="NZ_JADGLK010000003.1"/>
</dbReference>
<keyword evidence="1" id="KW-1133">Transmembrane helix</keyword>
<gene>
    <name evidence="2" type="ORF">E4U03_01455</name>
</gene>
<evidence type="ECO:0000313" key="3">
    <source>
        <dbReference type="Proteomes" id="UP000297951"/>
    </source>
</evidence>
<accession>A0A4Y9F689</accession>
<evidence type="ECO:0000313" key="2">
    <source>
        <dbReference type="EMBL" id="TFU24031.1"/>
    </source>
</evidence>
<dbReference type="EMBL" id="SPQC01000003">
    <property type="protein sequence ID" value="TFU24031.1"/>
    <property type="molecule type" value="Genomic_DNA"/>
</dbReference>
<reference evidence="2 3" key="1">
    <citation type="submission" date="2019-03" db="EMBL/GenBank/DDBJ databases">
        <title>Diversity of the mouse oral microbiome.</title>
        <authorList>
            <person name="Joseph S."/>
            <person name="Aduse-Opoku J."/>
            <person name="Curtis M."/>
            <person name="Wade W."/>
            <person name="Hashim A."/>
        </authorList>
    </citation>
    <scope>NUCLEOTIDE SEQUENCE [LARGE SCALE GENOMIC DNA]</scope>
    <source>
        <strain evidence="3">irhom_31</strain>
    </source>
</reference>
<feature type="transmembrane region" description="Helical" evidence="1">
    <location>
        <begin position="55"/>
        <end position="75"/>
    </location>
</feature>
<sequence>MAEHAHQVPDKYGAVTKIFHPRINSYHRRLIAGVPAGVLALACIWFMVAKRPTPVFMVLLGLITLGALFAIYSTLRPQIVVKTETHVLSGRLFGWQAAELSEISQTVFAERLTPHQAAGKELTGMAALRYKGVPALWAVNAKGKRVFRLDGRIWDAKTLRSIATAIALQTTVYQVINVTQMNKQHPGLVTFNELHPGWKSTTVGVISLLFLLALAVAAVLPEETLQQFNIL</sequence>
<keyword evidence="1" id="KW-0812">Transmembrane</keyword>
<protein>
    <submittedName>
        <fullName evidence="2">Uncharacterized protein</fullName>
    </submittedName>
</protein>
<keyword evidence="1" id="KW-0472">Membrane</keyword>
<comment type="caution">
    <text evidence="2">The sequence shown here is derived from an EMBL/GenBank/DDBJ whole genome shotgun (WGS) entry which is preliminary data.</text>
</comment>
<proteinExistence type="predicted"/>